<dbReference type="Pfam" id="PF01381">
    <property type="entry name" value="HTH_3"/>
    <property type="match status" value="1"/>
</dbReference>
<dbReference type="Gene3D" id="1.10.260.40">
    <property type="entry name" value="lambda repressor-like DNA-binding domains"/>
    <property type="match status" value="1"/>
</dbReference>
<keyword evidence="3" id="KW-0804">Transcription</keyword>
<keyword evidence="1" id="KW-0805">Transcription regulation</keyword>
<protein>
    <submittedName>
        <fullName evidence="5">Helix-turn-helix transcriptional regulator</fullName>
    </submittedName>
</protein>
<proteinExistence type="predicted"/>
<evidence type="ECO:0000313" key="6">
    <source>
        <dbReference type="Proteomes" id="UP000271137"/>
    </source>
</evidence>
<dbReference type="InterPro" id="IPR015927">
    <property type="entry name" value="Peptidase_S24_S26A/B/C"/>
</dbReference>
<dbReference type="InterPro" id="IPR010982">
    <property type="entry name" value="Lambda_DNA-bd_dom_sf"/>
</dbReference>
<name>A0ABY0AB50_9BURK</name>
<evidence type="ECO:0000256" key="1">
    <source>
        <dbReference type="ARBA" id="ARBA00023015"/>
    </source>
</evidence>
<dbReference type="PANTHER" id="PTHR40661:SF3">
    <property type="entry name" value="FELS-1 PROPHAGE TRANSCRIPTIONAL REGULATOR"/>
    <property type="match status" value="1"/>
</dbReference>
<reference evidence="5 6" key="1">
    <citation type="submission" date="2018-12" db="EMBL/GenBank/DDBJ databases">
        <title>The genome sequences of strain 502.</title>
        <authorList>
            <person name="Gao J."/>
            <person name="Sun J."/>
        </authorList>
    </citation>
    <scope>NUCLEOTIDE SEQUENCE [LARGE SCALE GENOMIC DNA]</scope>
    <source>
        <strain evidence="5 6">502</strain>
    </source>
</reference>
<evidence type="ECO:0000259" key="4">
    <source>
        <dbReference type="PROSITE" id="PS50943"/>
    </source>
</evidence>
<evidence type="ECO:0000313" key="5">
    <source>
        <dbReference type="EMBL" id="RSZ40278.1"/>
    </source>
</evidence>
<dbReference type="InterPro" id="IPR036286">
    <property type="entry name" value="LexA/Signal_pep-like_sf"/>
</dbReference>
<dbReference type="PANTHER" id="PTHR40661">
    <property type="match status" value="1"/>
</dbReference>
<dbReference type="PROSITE" id="PS50943">
    <property type="entry name" value="HTH_CROC1"/>
    <property type="match status" value="1"/>
</dbReference>
<keyword evidence="6" id="KW-1185">Reference proteome</keyword>
<dbReference type="SMART" id="SM00530">
    <property type="entry name" value="HTH_XRE"/>
    <property type="match status" value="1"/>
</dbReference>
<dbReference type="Pfam" id="PF00717">
    <property type="entry name" value="Peptidase_S24"/>
    <property type="match status" value="1"/>
</dbReference>
<sequence>MLDPLAVSAESSISRQSVQVLLASRGQVFLYDQEMELKDWVRAARKHKGWTLEQLGDAMGRSKATAGFWENGKTAPSFVQIQKIAEVTGYPHPFGRESAGTPPPPNELAPQMPDGAIPVDPTKPQRIWVVGKGAGGLSERIWSDGDHPVGATDQYGLVASTDPHAFLVEVSEESMVPKYTPGDFALVEPGTAPELEDDVLVRLTSGVTMIKRLLSQRGAYRFGSYNTSVVLHYRFEDVDWVYYIAHPVPRRKITSLW</sequence>
<organism evidence="5 6">
    <name type="scientific">Variovorax beijingensis</name>
    <dbReference type="NCBI Taxonomy" id="2496117"/>
    <lineage>
        <taxon>Bacteria</taxon>
        <taxon>Pseudomonadati</taxon>
        <taxon>Pseudomonadota</taxon>
        <taxon>Betaproteobacteria</taxon>
        <taxon>Burkholderiales</taxon>
        <taxon>Comamonadaceae</taxon>
        <taxon>Variovorax</taxon>
    </lineage>
</organism>
<dbReference type="Gene3D" id="2.10.109.10">
    <property type="entry name" value="Umud Fragment, subunit A"/>
    <property type="match status" value="1"/>
</dbReference>
<dbReference type="InterPro" id="IPR001387">
    <property type="entry name" value="Cro/C1-type_HTH"/>
</dbReference>
<dbReference type="CDD" id="cd00093">
    <property type="entry name" value="HTH_XRE"/>
    <property type="match status" value="1"/>
</dbReference>
<gene>
    <name evidence="5" type="ORF">EJO66_09095</name>
</gene>
<evidence type="ECO:0000256" key="3">
    <source>
        <dbReference type="ARBA" id="ARBA00023163"/>
    </source>
</evidence>
<evidence type="ECO:0000256" key="2">
    <source>
        <dbReference type="ARBA" id="ARBA00023125"/>
    </source>
</evidence>
<accession>A0ABY0AB50</accession>
<dbReference type="SUPFAM" id="SSF51306">
    <property type="entry name" value="LexA/Signal peptidase"/>
    <property type="match status" value="1"/>
</dbReference>
<feature type="domain" description="HTH cro/C1-type" evidence="4">
    <location>
        <begin position="41"/>
        <end position="94"/>
    </location>
</feature>
<keyword evidence="2" id="KW-0238">DNA-binding</keyword>
<dbReference type="CDD" id="cd06529">
    <property type="entry name" value="S24_LexA-like"/>
    <property type="match status" value="1"/>
</dbReference>
<dbReference type="EMBL" id="RXFQ01000004">
    <property type="protein sequence ID" value="RSZ40278.1"/>
    <property type="molecule type" value="Genomic_DNA"/>
</dbReference>
<dbReference type="Proteomes" id="UP000271137">
    <property type="component" value="Unassembled WGS sequence"/>
</dbReference>
<dbReference type="InterPro" id="IPR039418">
    <property type="entry name" value="LexA-like"/>
</dbReference>
<dbReference type="SUPFAM" id="SSF47413">
    <property type="entry name" value="lambda repressor-like DNA-binding domains"/>
    <property type="match status" value="1"/>
</dbReference>
<comment type="caution">
    <text evidence="5">The sequence shown here is derived from an EMBL/GenBank/DDBJ whole genome shotgun (WGS) entry which is preliminary data.</text>
</comment>